<protein>
    <submittedName>
        <fullName evidence="1">Uncharacterized protein</fullName>
    </submittedName>
</protein>
<dbReference type="AlphaFoldDB" id="A0A8T5V6B9"/>
<evidence type="ECO:0000313" key="1">
    <source>
        <dbReference type="EMBL" id="UPT83884.1"/>
    </source>
</evidence>
<gene>
    <name evidence="1" type="ORF">HAP41_0000026135</name>
</gene>
<evidence type="ECO:0000313" key="2">
    <source>
        <dbReference type="Proteomes" id="UP000551709"/>
    </source>
</evidence>
<sequence length="137" mass="15314">MVFDTDYLGRSLDNRLPDVHEAVTREVKALQNKHAAAGRLKSGATLIAFEDIATNLLKSTITDASKFTFEFTGGHEPGALVYLKNFADRVQHLIWAEITEKAERLGLGEVSTNHLEKVRGKLDRASFGRFLTRDARE</sequence>
<name>A0A8T5V6B9_9BRAD</name>
<reference evidence="1 2" key="1">
    <citation type="journal article" date="2017" name="Syst. Appl. Microbiol.">
        <title>Soybeans inoculated with root zone soils of Canadian native legumes harbour diverse and novel Bradyrhizobium spp. that possess agricultural potential.</title>
        <authorList>
            <person name="Bromfield E.S.P."/>
            <person name="Cloutier S."/>
            <person name="Tambong J.T."/>
            <person name="Tran Thi T.V."/>
        </authorList>
    </citation>
    <scope>NUCLEOTIDE SEQUENCE [LARGE SCALE GENOMIC DNA]</scope>
    <source>
        <strain evidence="1 2">1S5</strain>
    </source>
</reference>
<dbReference type="EMBL" id="CP096255">
    <property type="protein sequence ID" value="UPT83884.1"/>
    <property type="molecule type" value="Genomic_DNA"/>
</dbReference>
<proteinExistence type="predicted"/>
<dbReference type="Proteomes" id="UP000551709">
    <property type="component" value="Chromosome"/>
</dbReference>
<organism evidence="1 2">
    <name type="scientific">Bradyrhizobium barranii subsp. apii</name>
    <dbReference type="NCBI Taxonomy" id="2819348"/>
    <lineage>
        <taxon>Bacteria</taxon>
        <taxon>Pseudomonadati</taxon>
        <taxon>Pseudomonadota</taxon>
        <taxon>Alphaproteobacteria</taxon>
        <taxon>Hyphomicrobiales</taxon>
        <taxon>Nitrobacteraceae</taxon>
        <taxon>Bradyrhizobium</taxon>
        <taxon>Bradyrhizobium barranii</taxon>
    </lineage>
</organism>
<dbReference type="RefSeq" id="WP_166096463.1">
    <property type="nucleotide sequence ID" value="NZ_CP096255.1"/>
</dbReference>
<accession>A0A8T5V6B9</accession>